<evidence type="ECO:0000313" key="3">
    <source>
        <dbReference type="EMBL" id="AIM26917.1"/>
    </source>
</evidence>
<dbReference type="PANTHER" id="PTHR11895:SF67">
    <property type="entry name" value="AMIDASE DOMAIN-CONTAINING PROTEIN"/>
    <property type="match status" value="1"/>
</dbReference>
<dbReference type="Proteomes" id="UP000029084">
    <property type="component" value="Chromosome"/>
</dbReference>
<dbReference type="PANTHER" id="PTHR11895">
    <property type="entry name" value="TRANSAMIDASE"/>
    <property type="match status" value="1"/>
</dbReference>
<evidence type="ECO:0000256" key="1">
    <source>
        <dbReference type="SAM" id="MobiDB-lite"/>
    </source>
</evidence>
<accession>A0A088E557</accession>
<dbReference type="AlphaFoldDB" id="A0A088E557"/>
<reference evidence="3 4" key="1">
    <citation type="journal article" date="2014" name="J. Bacteriol.">
        <title>Role of an Archaeal PitA Transporter in the Copper and Arsenic Resistance of Metallosphaera sedula, an Extreme Thermoacidophile.</title>
        <authorList>
            <person name="McCarthy S."/>
            <person name="Ai C."/>
            <person name="Wheaton G."/>
            <person name="Tevatia R."/>
            <person name="Eckrich V."/>
            <person name="Kelly R."/>
            <person name="Blum P."/>
        </authorList>
    </citation>
    <scope>NUCLEOTIDE SEQUENCE [LARGE SCALE GENOMIC DNA]</scope>
    <source>
        <strain evidence="3 4">CuR1</strain>
    </source>
</reference>
<evidence type="ECO:0000313" key="4">
    <source>
        <dbReference type="Proteomes" id="UP000029084"/>
    </source>
</evidence>
<feature type="domain" description="Amidase" evidence="2">
    <location>
        <begin position="23"/>
        <end position="186"/>
    </location>
</feature>
<evidence type="ECO:0000259" key="2">
    <source>
        <dbReference type="Pfam" id="PF01425"/>
    </source>
</evidence>
<dbReference type="OMA" id="PAIWTIQ"/>
<feature type="domain" description="Amidase" evidence="2">
    <location>
        <begin position="283"/>
        <end position="379"/>
    </location>
</feature>
<dbReference type="GO" id="GO:0003824">
    <property type="term" value="F:catalytic activity"/>
    <property type="evidence" value="ECO:0007669"/>
    <property type="project" value="InterPro"/>
</dbReference>
<gene>
    <name evidence="3" type="ORF">HA72_0755</name>
</gene>
<organism evidence="3 4">
    <name type="scientific">Metallosphaera sedula</name>
    <dbReference type="NCBI Taxonomy" id="43687"/>
    <lineage>
        <taxon>Archaea</taxon>
        <taxon>Thermoproteota</taxon>
        <taxon>Thermoprotei</taxon>
        <taxon>Sulfolobales</taxon>
        <taxon>Sulfolobaceae</taxon>
        <taxon>Metallosphaera</taxon>
    </lineage>
</organism>
<dbReference type="InterPro" id="IPR020556">
    <property type="entry name" value="Amidase_CS"/>
</dbReference>
<feature type="region of interest" description="Disordered" evidence="1">
    <location>
        <begin position="91"/>
        <end position="111"/>
    </location>
</feature>
<dbReference type="InterPro" id="IPR023631">
    <property type="entry name" value="Amidase_dom"/>
</dbReference>
<dbReference type="Pfam" id="PF01425">
    <property type="entry name" value="Amidase"/>
    <property type="match status" value="2"/>
</dbReference>
<name>A0A088E557_9CREN</name>
<sequence length="388" mass="42651">MKMSLERLNSQYNAFITLHEMRGRDGPLTGLTFGVKDVIETSGVRTTAGSRILLDNVPKRNALIVDRILSMGGTILGKTNTHEFAVGATNTSSVAGPARNPRDRDRISGGSSGGSAVAVALNMVDVGVGTDTGGSVRIPASLCGVIGFKPSYGLFPMSGVIPFSWSLDTLGFLTRDHETLWRVLVALTPAEGKKAYVRSPRTRPRVGVFLFDDSTKDLLEKAMEYFPQARPVNLPNMIRYGRWARRVIATSEGASYHLTWLRSKEEMYFPDVRDILKSGLSISAVDYVNALRLRKLILEEYMSVFKDVDVILSPTTRIPAPKISEVQGREKEFREDLVANTELFNLVGAPSISIPFFERDGLPLGLMISGEPYKDGVVLEVARQILPN</sequence>
<protein>
    <submittedName>
        <fullName evidence="3">Amidase</fullName>
    </submittedName>
</protein>
<proteinExistence type="predicted"/>
<dbReference type="EMBL" id="CP008822">
    <property type="protein sequence ID" value="AIM26917.1"/>
    <property type="molecule type" value="Genomic_DNA"/>
</dbReference>
<dbReference type="SUPFAM" id="SSF75304">
    <property type="entry name" value="Amidase signature (AS) enzymes"/>
    <property type="match status" value="1"/>
</dbReference>
<dbReference type="InterPro" id="IPR000120">
    <property type="entry name" value="Amidase"/>
</dbReference>
<dbReference type="InterPro" id="IPR036928">
    <property type="entry name" value="AS_sf"/>
</dbReference>
<dbReference type="PROSITE" id="PS00571">
    <property type="entry name" value="AMIDASES"/>
    <property type="match status" value="1"/>
</dbReference>
<dbReference type="Gene3D" id="3.90.1300.10">
    <property type="entry name" value="Amidase signature (AS) domain"/>
    <property type="match status" value="1"/>
</dbReference>